<keyword evidence="6" id="KW-0333">Golgi apparatus</keyword>
<evidence type="ECO:0000259" key="16">
    <source>
        <dbReference type="Pfam" id="PF13632"/>
    </source>
</evidence>
<dbReference type="InterPro" id="IPR029044">
    <property type="entry name" value="Nucleotide-diphossugar_trans"/>
</dbReference>
<dbReference type="Pfam" id="PF13632">
    <property type="entry name" value="Glyco_trans_2_3"/>
    <property type="match status" value="1"/>
</dbReference>
<dbReference type="Gene3D" id="3.90.550.10">
    <property type="entry name" value="Spore Coat Polysaccharide Biosynthesis Protein SpsA, Chain A"/>
    <property type="match status" value="1"/>
</dbReference>
<evidence type="ECO:0000256" key="7">
    <source>
        <dbReference type="ARBA" id="ARBA00023136"/>
    </source>
</evidence>
<dbReference type="CDD" id="cd06437">
    <property type="entry name" value="CESA_CaSu_A2"/>
    <property type="match status" value="1"/>
</dbReference>
<keyword evidence="5 15" id="KW-1133">Transmembrane helix</keyword>
<accession>A0A8S2ACJ6</accession>
<dbReference type="AlphaFoldDB" id="A0A8S2ACJ6"/>
<feature type="transmembrane region" description="Helical" evidence="15">
    <location>
        <begin position="1081"/>
        <end position="1101"/>
    </location>
</feature>
<evidence type="ECO:0000256" key="8">
    <source>
        <dbReference type="ARBA" id="ARBA00023316"/>
    </source>
</evidence>
<dbReference type="EMBL" id="LR999455">
    <property type="protein sequence ID" value="CAE6076391.1"/>
    <property type="molecule type" value="Genomic_DNA"/>
</dbReference>
<feature type="region of interest" description="Disordered" evidence="14">
    <location>
        <begin position="267"/>
        <end position="307"/>
    </location>
</feature>
<dbReference type="InterPro" id="IPR036691">
    <property type="entry name" value="Endo/exonu/phosph_ase_sf"/>
</dbReference>
<feature type="domain" description="Glycosyltransferase 2-like" evidence="16">
    <location>
        <begin position="904"/>
        <end position="1109"/>
    </location>
</feature>
<evidence type="ECO:0000256" key="2">
    <source>
        <dbReference type="ARBA" id="ARBA00022676"/>
    </source>
</evidence>
<evidence type="ECO:0000256" key="11">
    <source>
        <dbReference type="ARBA" id="ARBA00060879"/>
    </source>
</evidence>
<dbReference type="PANTHER" id="PTHR32044">
    <property type="entry name" value="GLUCOMANNAN 4-BETA-MANNOSYLTRANSFERASE 9"/>
    <property type="match status" value="1"/>
</dbReference>
<evidence type="ECO:0000256" key="13">
    <source>
        <dbReference type="ARBA" id="ARBA00076024"/>
    </source>
</evidence>
<sequence>MADKELWFALQNLNLGSDRSPLKLSTEANRKRDADHRLSVVVKGLHPSQNPAGIKIMMPKIWKMEGRRRYPDFLRIIRFWVKLLNIPDDSKEDRSIREIGGVLGHVEDVYIQQPTADLAGAVWVRVPIEISAKLTFARYFDLEDHEEPVLIRYVYDKLRKFCSACGGLTHLAANCTINPPEAEPLQFLASSPLANQVRQPENAHPIEELPHTPTEVADDTMGETVGSNLNMETSENQPHIGSQGDLMDFLHPGDINNRINDTFAIREVGSSSGPVQDRGTKRKIDGPADEDEVSTSRRRTQGNRSTGTIKSKLDRVLATADWKDSYPKALVQLLEWVGSDHRPLLLQTEDNKWRGKSMFRYDNRWRFYKDSYKALQTTCDQSCKDLPPHLFNEALTRCRNSLSRWKSDHQLNSQKKIQQLQQALHTAYDSAAIDYHYIANLKSQLQHEYRMEEEFWRTKSRVQWMQAGDKNTNKHLDQIMQHIEPRVTDAMNQRLTKQVFEEEILQALSHMNVDKSPGQAQDLQPITDILKHWLPTKSSELSKSLLFPYIGWRIWKARNDLLYNNKRWAIPDIINQAIMDLQLWKDAHQASNDSINNPHARKQSNVSTTQPVISLTTPFYCCTDGSWINSDRAMLELVGVFMTFTEDALSRVTFCGDSATLYHYLEKAAKQSHPPPGNMEIQRYIDDILGLSNGAYLFKLSLLCSWCGLVESKVYAMATLSDGLFNDMDVLGVIGYVLEQTRFIFLVPILKRLVNLCQVISVLLFIDAAYMAIVVAIVKLLGRTPQKVLKWESFKNDDIELAPSSNHPMVLIQIPIFNEKEVCQLSIGAVCKLSWPRDRMIVQVLDDSTDEESQKLVRLECKKWESEGITIKSEVRKGRDGFKAGALTAGMKHSYVDEYKCEFVVIFDADFQPEPDFLERTIPFLVHNPEIALVQAGWKYGNADECCMTRIQEMSLNYHFAVEQKSGSSILGFFGFNGTAGVWRIKALNEAEGWKDRTIVEDMDLAVRAYLRGSKFVYVDDVKVKNELPSSFQAYRYQQHRWSCGPANLLKKIAMEIIKNQNVSLWKKVYLIYNFFFLRKIVVHMFTFVFYCVILPATVIFPEIEVPKWTTIYIPATITILNAIATPKSFYLILYWILFENVMAMHRTKGTLIGLLETSRVKEWVVTQKLGESNTLRENLIPPAHYSFPERLRWREIMVGMYLFICGYYDFVFGRTYLYVYLFLQSIAFFVVGVGYIGMSVPSKPVPSNH</sequence>
<dbReference type="InterPro" id="IPR001173">
    <property type="entry name" value="Glyco_trans_2-like"/>
</dbReference>
<evidence type="ECO:0000256" key="15">
    <source>
        <dbReference type="SAM" id="Phobius"/>
    </source>
</evidence>
<dbReference type="Proteomes" id="UP000682877">
    <property type="component" value="Chromosome 5"/>
</dbReference>
<keyword evidence="8" id="KW-0961">Cell wall biogenesis/degradation</keyword>
<keyword evidence="4 15" id="KW-0812">Transmembrane</keyword>
<proteinExistence type="inferred from homology"/>
<comment type="subcellular location">
    <subcellularLocation>
        <location evidence="1">Golgi apparatus membrane</location>
        <topology evidence="1">Multi-pass membrane protein</topology>
    </subcellularLocation>
</comment>
<comment type="catalytic activity">
    <reaction evidence="9">
        <text>GDP-mannose + (glucomannan)n = GDP + (glucomannan)n+1.</text>
        <dbReference type="EC" id="2.4.1.32"/>
    </reaction>
</comment>
<feature type="transmembrane region" description="Helical" evidence="15">
    <location>
        <begin position="1113"/>
        <end position="1139"/>
    </location>
</feature>
<evidence type="ECO:0000256" key="12">
    <source>
        <dbReference type="ARBA" id="ARBA00066505"/>
    </source>
</evidence>
<evidence type="ECO:0000256" key="4">
    <source>
        <dbReference type="ARBA" id="ARBA00022692"/>
    </source>
</evidence>
<dbReference type="EC" id="2.4.1.32" evidence="12"/>
<dbReference type="GO" id="GO:0071555">
    <property type="term" value="P:cell wall organization"/>
    <property type="evidence" value="ECO:0007669"/>
    <property type="project" value="UniProtKB-KW"/>
</dbReference>
<dbReference type="GO" id="GO:0047259">
    <property type="term" value="F:glucomannan 4-beta-mannosyltransferase activity"/>
    <property type="evidence" value="ECO:0007669"/>
    <property type="project" value="UniProtKB-EC"/>
</dbReference>
<keyword evidence="3" id="KW-0808">Transferase</keyword>
<name>A0A8S2ACJ6_ARAAE</name>
<dbReference type="FunFam" id="3.90.550.10:FF:000057">
    <property type="entry name" value="Glycosyltransferase-like protein, family 2"/>
    <property type="match status" value="1"/>
</dbReference>
<evidence type="ECO:0000256" key="1">
    <source>
        <dbReference type="ARBA" id="ARBA00004653"/>
    </source>
</evidence>
<evidence type="ECO:0000256" key="6">
    <source>
        <dbReference type="ARBA" id="ARBA00023034"/>
    </source>
</evidence>
<comment type="similarity">
    <text evidence="11">Belongs to the glycosyltransferase 2 family. Plant cellulose synthase-like A subfamily.</text>
</comment>
<keyword evidence="18" id="KW-1185">Reference proteome</keyword>
<evidence type="ECO:0000313" key="17">
    <source>
        <dbReference type="EMBL" id="CAE6076391.1"/>
    </source>
</evidence>
<evidence type="ECO:0000313" key="18">
    <source>
        <dbReference type="Proteomes" id="UP000682877"/>
    </source>
</evidence>
<comment type="function">
    <text evidence="10">Probable mannan synthase which consists of a 4-beta-mannosyltransferase activity on mannan using GDP-mannose. The beta-1,4-mannan product is the backbone for galactomannan synthesis by galactomannan galactosyltransferase. Galactomannan is a noncellulosic polysaccharides of plant cell wall.</text>
</comment>
<evidence type="ECO:0000256" key="10">
    <source>
        <dbReference type="ARBA" id="ARBA00056537"/>
    </source>
</evidence>
<protein>
    <recommendedName>
        <fullName evidence="12">glucomannan 4-beta-mannosyltransferase</fullName>
        <ecNumber evidence="12">2.4.1.32</ecNumber>
    </recommendedName>
    <alternativeName>
        <fullName evidence="13">Glucomannan synthase</fullName>
    </alternativeName>
</protein>
<evidence type="ECO:0000256" key="5">
    <source>
        <dbReference type="ARBA" id="ARBA00022989"/>
    </source>
</evidence>
<reference evidence="17" key="1">
    <citation type="submission" date="2021-01" db="EMBL/GenBank/DDBJ databases">
        <authorList>
            <person name="Bezrukov I."/>
        </authorList>
    </citation>
    <scope>NUCLEOTIDE SEQUENCE</scope>
</reference>
<gene>
    <name evidence="17" type="ORF">AARE701A_LOCUS13520</name>
</gene>
<feature type="transmembrane region" description="Helical" evidence="15">
    <location>
        <begin position="1218"/>
        <end position="1239"/>
    </location>
</feature>
<dbReference type="SUPFAM" id="SSF53448">
    <property type="entry name" value="Nucleotide-diphospho-sugar transferases"/>
    <property type="match status" value="1"/>
</dbReference>
<dbReference type="GO" id="GO:0051753">
    <property type="term" value="F:mannan synthase activity"/>
    <property type="evidence" value="ECO:0007669"/>
    <property type="project" value="TreeGrafter"/>
</dbReference>
<feature type="transmembrane region" description="Helical" evidence="15">
    <location>
        <begin position="759"/>
        <end position="781"/>
    </location>
</feature>
<dbReference type="SUPFAM" id="SSF56219">
    <property type="entry name" value="DNase I-like"/>
    <property type="match status" value="1"/>
</dbReference>
<evidence type="ECO:0000256" key="14">
    <source>
        <dbReference type="SAM" id="MobiDB-lite"/>
    </source>
</evidence>
<keyword evidence="7 15" id="KW-0472">Membrane</keyword>
<dbReference type="PANTHER" id="PTHR32044:SF63">
    <property type="entry name" value="GLUCOMANNAN 4-BETA-MANNOSYLTRANSFERASE 14-RELATED"/>
    <property type="match status" value="1"/>
</dbReference>
<evidence type="ECO:0000256" key="3">
    <source>
        <dbReference type="ARBA" id="ARBA00022679"/>
    </source>
</evidence>
<keyword evidence="2" id="KW-0328">Glycosyltransferase</keyword>
<dbReference type="GO" id="GO:0000139">
    <property type="term" value="C:Golgi membrane"/>
    <property type="evidence" value="ECO:0007669"/>
    <property type="project" value="UniProtKB-SubCell"/>
</dbReference>
<evidence type="ECO:0000256" key="9">
    <source>
        <dbReference type="ARBA" id="ARBA00051800"/>
    </source>
</evidence>
<organism evidence="17 18">
    <name type="scientific">Arabidopsis arenosa</name>
    <name type="common">Sand rock-cress</name>
    <name type="synonym">Cardaminopsis arenosa</name>
    <dbReference type="NCBI Taxonomy" id="38785"/>
    <lineage>
        <taxon>Eukaryota</taxon>
        <taxon>Viridiplantae</taxon>
        <taxon>Streptophyta</taxon>
        <taxon>Embryophyta</taxon>
        <taxon>Tracheophyta</taxon>
        <taxon>Spermatophyta</taxon>
        <taxon>Magnoliopsida</taxon>
        <taxon>eudicotyledons</taxon>
        <taxon>Gunneridae</taxon>
        <taxon>Pentapetalae</taxon>
        <taxon>rosids</taxon>
        <taxon>malvids</taxon>
        <taxon>Brassicales</taxon>
        <taxon>Brassicaceae</taxon>
        <taxon>Camelineae</taxon>
        <taxon>Arabidopsis</taxon>
    </lineage>
</organism>